<keyword evidence="3" id="KW-1185">Reference proteome</keyword>
<dbReference type="Proteomes" id="UP000001645">
    <property type="component" value="Unplaced"/>
</dbReference>
<protein>
    <recommendedName>
        <fullName evidence="1">RNase H type-1 domain-containing protein</fullName>
    </recommendedName>
</protein>
<reference evidence="2" key="1">
    <citation type="journal article" date="2010" name="PLoS Biol.">
        <title>Multi-platform next-generation sequencing of the domestic turkey (Meleagris gallopavo): genome assembly and analysis.</title>
        <authorList>
            <person name="Dalloul R.A."/>
            <person name="Long J.A."/>
            <person name="Zimin A.V."/>
            <person name="Aslam L."/>
            <person name="Beal K."/>
            <person name="Blomberg L.A."/>
            <person name="Bouffard P."/>
            <person name="Burt D.W."/>
            <person name="Crasta O."/>
            <person name="Crooijmans R.P."/>
            <person name="Cooper K."/>
            <person name="Coulombe R.A."/>
            <person name="De S."/>
            <person name="Delany M.E."/>
            <person name="Dodgson J.B."/>
            <person name="Dong J.J."/>
            <person name="Evans C."/>
            <person name="Frederickson K.M."/>
            <person name="Flicek P."/>
            <person name="Florea L."/>
            <person name="Folkerts O."/>
            <person name="Groenen M.A."/>
            <person name="Harkins T.T."/>
            <person name="Herrero J."/>
            <person name="Hoffmann S."/>
            <person name="Megens H.J."/>
            <person name="Jiang A."/>
            <person name="de Jong P."/>
            <person name="Kaiser P."/>
            <person name="Kim H."/>
            <person name="Kim K.W."/>
            <person name="Kim S."/>
            <person name="Langenberger D."/>
            <person name="Lee M.K."/>
            <person name="Lee T."/>
            <person name="Mane S."/>
            <person name="Marcais G."/>
            <person name="Marz M."/>
            <person name="McElroy A.P."/>
            <person name="Modise T."/>
            <person name="Nefedov M."/>
            <person name="Notredame C."/>
            <person name="Paton I.R."/>
            <person name="Payne W.S."/>
            <person name="Pertea G."/>
            <person name="Prickett D."/>
            <person name="Puiu D."/>
            <person name="Qioa D."/>
            <person name="Raineri E."/>
            <person name="Ruffier M."/>
            <person name="Salzberg S.L."/>
            <person name="Schatz M.C."/>
            <person name="Scheuring C."/>
            <person name="Schmidt C.J."/>
            <person name="Schroeder S."/>
            <person name="Searle S.M."/>
            <person name="Smith E.J."/>
            <person name="Smith J."/>
            <person name="Sonstegard T.S."/>
            <person name="Stadler P.F."/>
            <person name="Tafer H."/>
            <person name="Tu Z.J."/>
            <person name="Van Tassell C.P."/>
            <person name="Vilella A.J."/>
            <person name="Williams K.P."/>
            <person name="Yorke J.A."/>
            <person name="Zhang L."/>
            <person name="Zhang H.B."/>
            <person name="Zhang X."/>
            <person name="Zhang Y."/>
            <person name="Reed K.M."/>
        </authorList>
    </citation>
    <scope>NUCLEOTIDE SEQUENCE [LARGE SCALE GENOMIC DNA]</scope>
</reference>
<dbReference type="InterPro" id="IPR036397">
    <property type="entry name" value="RNaseH_sf"/>
</dbReference>
<dbReference type="SUPFAM" id="SSF53098">
    <property type="entry name" value="Ribonuclease H-like"/>
    <property type="match status" value="1"/>
</dbReference>
<feature type="domain" description="RNase H type-1" evidence="1">
    <location>
        <begin position="161"/>
        <end position="310"/>
    </location>
</feature>
<evidence type="ECO:0000313" key="2">
    <source>
        <dbReference type="Ensembl" id="ENSMGAP00000026198.1"/>
    </source>
</evidence>
<accession>A0A803Y351</accession>
<dbReference type="Gene3D" id="3.30.420.10">
    <property type="entry name" value="Ribonuclease H-like superfamily/Ribonuclease H"/>
    <property type="match status" value="1"/>
</dbReference>
<dbReference type="GO" id="GO:0003676">
    <property type="term" value="F:nucleic acid binding"/>
    <property type="evidence" value="ECO:0007669"/>
    <property type="project" value="InterPro"/>
</dbReference>
<evidence type="ECO:0000313" key="3">
    <source>
        <dbReference type="Proteomes" id="UP000001645"/>
    </source>
</evidence>
<organism evidence="2 3">
    <name type="scientific">Meleagris gallopavo</name>
    <name type="common">Wild turkey</name>
    <dbReference type="NCBI Taxonomy" id="9103"/>
    <lineage>
        <taxon>Eukaryota</taxon>
        <taxon>Metazoa</taxon>
        <taxon>Chordata</taxon>
        <taxon>Craniata</taxon>
        <taxon>Vertebrata</taxon>
        <taxon>Euteleostomi</taxon>
        <taxon>Archelosauria</taxon>
        <taxon>Archosauria</taxon>
        <taxon>Dinosauria</taxon>
        <taxon>Saurischia</taxon>
        <taxon>Theropoda</taxon>
        <taxon>Coelurosauria</taxon>
        <taxon>Aves</taxon>
        <taxon>Neognathae</taxon>
        <taxon>Galloanserae</taxon>
        <taxon>Galliformes</taxon>
        <taxon>Phasianidae</taxon>
        <taxon>Meleagridinae</taxon>
        <taxon>Meleagris</taxon>
    </lineage>
</organism>
<dbReference type="PROSITE" id="PS50879">
    <property type="entry name" value="RNASE_H_1"/>
    <property type="match status" value="1"/>
</dbReference>
<reference evidence="2" key="2">
    <citation type="submission" date="2025-08" db="UniProtKB">
        <authorList>
            <consortium name="Ensembl"/>
        </authorList>
    </citation>
    <scope>IDENTIFICATION</scope>
</reference>
<reference evidence="2" key="3">
    <citation type="submission" date="2025-09" db="UniProtKB">
        <authorList>
            <consortium name="Ensembl"/>
        </authorList>
    </citation>
    <scope>IDENTIFICATION</scope>
</reference>
<name>A0A803Y351_MELGA</name>
<proteinExistence type="predicted"/>
<dbReference type="GeneTree" id="ENSGT01030000234917"/>
<dbReference type="Pfam" id="PF00075">
    <property type="entry name" value="RNase_H"/>
    <property type="match status" value="1"/>
</dbReference>
<evidence type="ECO:0000259" key="1">
    <source>
        <dbReference type="PROSITE" id="PS50879"/>
    </source>
</evidence>
<dbReference type="InParanoid" id="A0A803Y351"/>
<dbReference type="InterPro" id="IPR012337">
    <property type="entry name" value="RNaseH-like_sf"/>
</dbReference>
<sequence>MEQDAKNILYTAAGEKGPTWSLWQRASGETRGRPLGFCSQAYRGSEECYTPTEKEILAAYEWVRAASKVISTEAQLLLAPRLPVLNWMVKGKGPSTHHATDATWSKWIALTTQRAQMGNLNRPGILEVIMDWPEGKKFGTSPGEEVARAKEAPPYNELPENEKTYALFTDGSCCIVGKHRRWKAAVWSPTRQAAEATEGKGESSQCAEVKVVQLALDVAERERWPMLYVYTDSWMVANALWGWLQQWEQNNWQRKGKPIWAADLWKDIAARIKNMVIKARHVDAHVPKNRATEEQQKNHQVDRAARIELAQIDLDWQNKGELFLARWAHETSGHQGRDATYKWARDRGVDLTMD</sequence>
<dbReference type="GO" id="GO:0004523">
    <property type="term" value="F:RNA-DNA hybrid ribonuclease activity"/>
    <property type="evidence" value="ECO:0007669"/>
    <property type="project" value="InterPro"/>
</dbReference>
<dbReference type="InterPro" id="IPR002156">
    <property type="entry name" value="RNaseH_domain"/>
</dbReference>
<dbReference type="AlphaFoldDB" id="A0A803Y351"/>
<dbReference type="Ensembl" id="ENSMGAT00000029920.1">
    <property type="protein sequence ID" value="ENSMGAP00000026198.1"/>
    <property type="gene ID" value="ENSMGAG00000020026.1"/>
</dbReference>